<name>A0A2S2Q077_9HEMI</name>
<organism evidence="1">
    <name type="scientific">Sipha flava</name>
    <name type="common">yellow sugarcane aphid</name>
    <dbReference type="NCBI Taxonomy" id="143950"/>
    <lineage>
        <taxon>Eukaryota</taxon>
        <taxon>Metazoa</taxon>
        <taxon>Ecdysozoa</taxon>
        <taxon>Arthropoda</taxon>
        <taxon>Hexapoda</taxon>
        <taxon>Insecta</taxon>
        <taxon>Pterygota</taxon>
        <taxon>Neoptera</taxon>
        <taxon>Paraneoptera</taxon>
        <taxon>Hemiptera</taxon>
        <taxon>Sternorrhyncha</taxon>
        <taxon>Aphidomorpha</taxon>
        <taxon>Aphidoidea</taxon>
        <taxon>Aphididae</taxon>
        <taxon>Sipha</taxon>
    </lineage>
</organism>
<protein>
    <submittedName>
        <fullName evidence="1">Uncharacterized protein</fullName>
    </submittedName>
</protein>
<proteinExistence type="predicted"/>
<sequence length="125" mass="14464">MALTAKQGSKLSKRIKPLNKKVIIILEEHCINYYQNYLITILSANNNLWLTTNVLFNLSFNTISPFKHENNIFDTEKEKCELFAESFKNISTSNTDDTETNLMVNCTHSEPDYSFQKMLPYTTSI</sequence>
<accession>A0A2S2Q077</accession>
<evidence type="ECO:0000313" key="1">
    <source>
        <dbReference type="EMBL" id="MBY71178.1"/>
    </source>
</evidence>
<dbReference type="EMBL" id="GGMS01001975">
    <property type="protein sequence ID" value="MBY71178.1"/>
    <property type="molecule type" value="Transcribed_RNA"/>
</dbReference>
<reference evidence="1" key="1">
    <citation type="submission" date="2018-04" db="EMBL/GenBank/DDBJ databases">
        <title>Transcriptome assembly of Sipha flava.</title>
        <authorList>
            <person name="Scully E.D."/>
            <person name="Geib S.M."/>
            <person name="Palmer N.A."/>
            <person name="Koch K."/>
            <person name="Bradshaw J."/>
            <person name="Heng-Moss T."/>
            <person name="Sarath G."/>
        </authorList>
    </citation>
    <scope>NUCLEOTIDE SEQUENCE</scope>
</reference>
<gene>
    <name evidence="1" type="ORF">g.45410</name>
</gene>
<dbReference type="AlphaFoldDB" id="A0A2S2Q077"/>